<dbReference type="Proteomes" id="UP000364291">
    <property type="component" value="Unassembled WGS sequence"/>
</dbReference>
<dbReference type="RefSeq" id="WP_042114068.1">
    <property type="nucleotide sequence ID" value="NZ_CABPSX010000001.1"/>
</dbReference>
<dbReference type="Pfam" id="PF03466">
    <property type="entry name" value="LysR_substrate"/>
    <property type="match status" value="1"/>
</dbReference>
<protein>
    <submittedName>
        <fullName evidence="7">LysR family transcriptional regulator</fullName>
    </submittedName>
</protein>
<sequence length="298" mass="32640">MDLLDDMRIFVTAVDAMSFTGAAAKLGLSKQFVSRRISSLEQALGVRLLLRTTRRLSVTDLGRIYYERARRILDDVEAANLAVSSQGERPRGNLRVSAPMSFGTMFLGSVMPSFLTTYPDVTIELELNDRTVDIIAEGYDVAVRIGELADSSLIARPVAPMRMVTCASPRYLEAHGVPQTPDDLRDHALLPYGHTQRVNWTYAQDGHSIDVPVSGRLRVNNGELARDAAMAGLGLTWLPVFIVAPALLNGRLVTVLDDYAPAPMAIHVVYPQHRQASLVIRAFSDFLASACSVAGSQW</sequence>
<keyword evidence="8" id="KW-1185">Reference proteome</keyword>
<dbReference type="Pfam" id="PF00126">
    <property type="entry name" value="HTH_1"/>
    <property type="match status" value="1"/>
</dbReference>
<evidence type="ECO:0000256" key="2">
    <source>
        <dbReference type="ARBA" id="ARBA00023015"/>
    </source>
</evidence>
<dbReference type="GeneID" id="47016743"/>
<dbReference type="SUPFAM" id="SSF46785">
    <property type="entry name" value="Winged helix' DNA-binding domain"/>
    <property type="match status" value="1"/>
</dbReference>
<evidence type="ECO:0000313" key="6">
    <source>
        <dbReference type="EMBL" id="RSK85148.1"/>
    </source>
</evidence>
<dbReference type="SUPFAM" id="SSF53850">
    <property type="entry name" value="Periplasmic binding protein-like II"/>
    <property type="match status" value="1"/>
</dbReference>
<dbReference type="GO" id="GO:0043565">
    <property type="term" value="F:sequence-specific DNA binding"/>
    <property type="evidence" value="ECO:0007669"/>
    <property type="project" value="TreeGrafter"/>
</dbReference>
<feature type="domain" description="HTH lysR-type" evidence="5">
    <location>
        <begin position="1"/>
        <end position="59"/>
    </location>
</feature>
<dbReference type="FunFam" id="3.40.190.290:FF:000001">
    <property type="entry name" value="Transcriptional regulator, LysR family"/>
    <property type="match status" value="1"/>
</dbReference>
<dbReference type="EMBL" id="CABPSX010000001">
    <property type="protein sequence ID" value="VVG69640.1"/>
    <property type="molecule type" value="Genomic_DNA"/>
</dbReference>
<keyword evidence="2" id="KW-0805">Transcription regulation</keyword>
<dbReference type="Gene3D" id="1.10.10.10">
    <property type="entry name" value="Winged helix-like DNA-binding domain superfamily/Winged helix DNA-binding domain"/>
    <property type="match status" value="1"/>
</dbReference>
<accession>A0A0B5F2N2</accession>
<proteinExistence type="inferred from homology"/>
<dbReference type="Proteomes" id="UP000270216">
    <property type="component" value="Unassembled WGS sequence"/>
</dbReference>
<dbReference type="AlphaFoldDB" id="A0A0B5F2N2"/>
<evidence type="ECO:0000256" key="4">
    <source>
        <dbReference type="ARBA" id="ARBA00023163"/>
    </source>
</evidence>
<organism evidence="7 9">
    <name type="scientific">Pandoraea apista</name>
    <dbReference type="NCBI Taxonomy" id="93218"/>
    <lineage>
        <taxon>Bacteria</taxon>
        <taxon>Pseudomonadati</taxon>
        <taxon>Pseudomonadota</taxon>
        <taxon>Betaproteobacteria</taxon>
        <taxon>Burkholderiales</taxon>
        <taxon>Burkholderiaceae</taxon>
        <taxon>Pandoraea</taxon>
    </lineage>
</organism>
<dbReference type="InterPro" id="IPR036390">
    <property type="entry name" value="WH_DNA-bd_sf"/>
</dbReference>
<dbReference type="GO" id="GO:0006351">
    <property type="term" value="P:DNA-templated transcription"/>
    <property type="evidence" value="ECO:0007669"/>
    <property type="project" value="TreeGrafter"/>
</dbReference>
<dbReference type="InterPro" id="IPR000847">
    <property type="entry name" value="LysR_HTH_N"/>
</dbReference>
<dbReference type="FunFam" id="1.10.10.10:FF:000001">
    <property type="entry name" value="LysR family transcriptional regulator"/>
    <property type="match status" value="1"/>
</dbReference>
<evidence type="ECO:0000313" key="9">
    <source>
        <dbReference type="Proteomes" id="UP000364291"/>
    </source>
</evidence>
<dbReference type="PANTHER" id="PTHR30537:SF5">
    <property type="entry name" value="HTH-TYPE TRANSCRIPTIONAL ACTIVATOR TTDR-RELATED"/>
    <property type="match status" value="1"/>
</dbReference>
<dbReference type="PANTHER" id="PTHR30537">
    <property type="entry name" value="HTH-TYPE TRANSCRIPTIONAL REGULATOR"/>
    <property type="match status" value="1"/>
</dbReference>
<dbReference type="InterPro" id="IPR005119">
    <property type="entry name" value="LysR_subst-bd"/>
</dbReference>
<dbReference type="CDD" id="cd08422">
    <property type="entry name" value="PBP2_CrgA_like"/>
    <property type="match status" value="1"/>
</dbReference>
<comment type="similarity">
    <text evidence="1">Belongs to the LysR transcriptional regulatory family.</text>
</comment>
<dbReference type="OrthoDB" id="9786526at2"/>
<keyword evidence="3" id="KW-0238">DNA-binding</keyword>
<evidence type="ECO:0000313" key="7">
    <source>
        <dbReference type="EMBL" id="VVG69640.1"/>
    </source>
</evidence>
<evidence type="ECO:0000256" key="3">
    <source>
        <dbReference type="ARBA" id="ARBA00023125"/>
    </source>
</evidence>
<name>A0A0B5F2N2_9BURK</name>
<keyword evidence="4" id="KW-0804">Transcription</keyword>
<dbReference type="InterPro" id="IPR058163">
    <property type="entry name" value="LysR-type_TF_proteobact-type"/>
</dbReference>
<reference evidence="6 8" key="1">
    <citation type="submission" date="2018-12" db="EMBL/GenBank/DDBJ databases">
        <title>Whole genome sequence of a Pandoraea apista isolate from a patient with cystic fibrosis.</title>
        <authorList>
            <person name="Kenna D.T."/>
            <person name="Turton J.F."/>
        </authorList>
    </citation>
    <scope>NUCLEOTIDE SEQUENCE [LARGE SCALE GENOMIC DNA]</scope>
    <source>
        <strain evidence="6 8">Pa13324</strain>
    </source>
</reference>
<dbReference type="EMBL" id="RWHX01000004">
    <property type="protein sequence ID" value="RSK85148.1"/>
    <property type="molecule type" value="Genomic_DNA"/>
</dbReference>
<reference evidence="7 9" key="2">
    <citation type="submission" date="2019-08" db="EMBL/GenBank/DDBJ databases">
        <authorList>
            <person name="Peeters C."/>
        </authorList>
    </citation>
    <scope>NUCLEOTIDE SEQUENCE [LARGE SCALE GENOMIC DNA]</scope>
    <source>
        <strain evidence="7 9">LMG 18089</strain>
    </source>
</reference>
<dbReference type="KEGG" id="papi:SG18_10585"/>
<dbReference type="STRING" id="93218.XM39_10785"/>
<dbReference type="GO" id="GO:0003700">
    <property type="term" value="F:DNA-binding transcription factor activity"/>
    <property type="evidence" value="ECO:0007669"/>
    <property type="project" value="InterPro"/>
</dbReference>
<evidence type="ECO:0000313" key="8">
    <source>
        <dbReference type="Proteomes" id="UP000270216"/>
    </source>
</evidence>
<evidence type="ECO:0000256" key="1">
    <source>
        <dbReference type="ARBA" id="ARBA00009437"/>
    </source>
</evidence>
<gene>
    <name evidence="6" type="ORF">EJE83_03880</name>
    <name evidence="7" type="ORF">PAP18089_00596</name>
</gene>
<dbReference type="InterPro" id="IPR036388">
    <property type="entry name" value="WH-like_DNA-bd_sf"/>
</dbReference>
<dbReference type="Gene3D" id="3.40.190.290">
    <property type="match status" value="1"/>
</dbReference>
<dbReference type="PROSITE" id="PS50931">
    <property type="entry name" value="HTH_LYSR"/>
    <property type="match status" value="1"/>
</dbReference>
<evidence type="ECO:0000259" key="5">
    <source>
        <dbReference type="PROSITE" id="PS50931"/>
    </source>
</evidence>